<evidence type="ECO:0000313" key="1">
    <source>
        <dbReference type="EMBL" id="KAK9753854.1"/>
    </source>
</evidence>
<proteinExistence type="predicted"/>
<comment type="caution">
    <text evidence="1">The sequence shown here is derived from an EMBL/GenBank/DDBJ whole genome shotgun (WGS) entry which is preliminary data.</text>
</comment>
<gene>
    <name evidence="1" type="ORF">QE152_g1458</name>
</gene>
<reference evidence="1 2" key="1">
    <citation type="journal article" date="2024" name="BMC Genomics">
        <title>De novo assembly and annotation of Popillia japonica's genome with initial clues to its potential as an invasive pest.</title>
        <authorList>
            <person name="Cucini C."/>
            <person name="Boschi S."/>
            <person name="Funari R."/>
            <person name="Cardaioli E."/>
            <person name="Iannotti N."/>
            <person name="Marturano G."/>
            <person name="Paoli F."/>
            <person name="Bruttini M."/>
            <person name="Carapelli A."/>
            <person name="Frati F."/>
            <person name="Nardi F."/>
        </authorList>
    </citation>
    <scope>NUCLEOTIDE SEQUENCE [LARGE SCALE GENOMIC DNA]</scope>
    <source>
        <strain evidence="1">DMR45628</strain>
    </source>
</reference>
<protein>
    <submittedName>
        <fullName evidence="1">Uncharacterized protein</fullName>
    </submittedName>
</protein>
<accession>A0AAW1N629</accession>
<sequence length="127" mass="14580">MTDLVVIVYRGYSPLYRMSPTEELLPNLEISRGITAKSGDFKVWNHSNITQNILSLGIEDGALQAYNSDFEIQFAHKLSMMTRFSQADSDACIFLYLLRDDAEQLLYCYLFQATKPSDVSRRKLELI</sequence>
<dbReference type="Proteomes" id="UP001458880">
    <property type="component" value="Unassembled WGS sequence"/>
</dbReference>
<evidence type="ECO:0000313" key="2">
    <source>
        <dbReference type="Proteomes" id="UP001458880"/>
    </source>
</evidence>
<dbReference type="EMBL" id="JASPKY010000009">
    <property type="protein sequence ID" value="KAK9753854.1"/>
    <property type="molecule type" value="Genomic_DNA"/>
</dbReference>
<dbReference type="AlphaFoldDB" id="A0AAW1N629"/>
<name>A0AAW1N629_POPJA</name>
<organism evidence="1 2">
    <name type="scientific">Popillia japonica</name>
    <name type="common">Japanese beetle</name>
    <dbReference type="NCBI Taxonomy" id="7064"/>
    <lineage>
        <taxon>Eukaryota</taxon>
        <taxon>Metazoa</taxon>
        <taxon>Ecdysozoa</taxon>
        <taxon>Arthropoda</taxon>
        <taxon>Hexapoda</taxon>
        <taxon>Insecta</taxon>
        <taxon>Pterygota</taxon>
        <taxon>Neoptera</taxon>
        <taxon>Endopterygota</taxon>
        <taxon>Coleoptera</taxon>
        <taxon>Polyphaga</taxon>
        <taxon>Scarabaeiformia</taxon>
        <taxon>Scarabaeidae</taxon>
        <taxon>Rutelinae</taxon>
        <taxon>Popillia</taxon>
    </lineage>
</organism>
<keyword evidence="2" id="KW-1185">Reference proteome</keyword>